<evidence type="ECO:0000259" key="5">
    <source>
        <dbReference type="Pfam" id="PF01266"/>
    </source>
</evidence>
<dbReference type="GO" id="GO:0008115">
    <property type="term" value="F:sarcosine oxidase activity"/>
    <property type="evidence" value="ECO:0007669"/>
    <property type="project" value="UniProtKB-EC"/>
</dbReference>
<evidence type="ECO:0000313" key="6">
    <source>
        <dbReference type="EMBL" id="AHW62720.1"/>
    </source>
</evidence>
<evidence type="ECO:0000313" key="7">
    <source>
        <dbReference type="Proteomes" id="UP000023703"/>
    </source>
</evidence>
<dbReference type="RefSeq" id="WP_038545451.1">
    <property type="nucleotide sequence ID" value="NZ_CP006842.1"/>
</dbReference>
<comment type="cofactor">
    <cofactor evidence="1">
        <name>FAD</name>
        <dbReference type="ChEBI" id="CHEBI:57692"/>
    </cofactor>
</comment>
<dbReference type="GO" id="GO:0050660">
    <property type="term" value="F:flavin adenine dinucleotide binding"/>
    <property type="evidence" value="ECO:0007669"/>
    <property type="project" value="InterPro"/>
</dbReference>
<proteinExistence type="predicted"/>
<evidence type="ECO:0000256" key="3">
    <source>
        <dbReference type="ARBA" id="ARBA00022827"/>
    </source>
</evidence>
<dbReference type="Proteomes" id="UP000023703">
    <property type="component" value="Chromosome"/>
</dbReference>
<dbReference type="EMBL" id="CP006842">
    <property type="protein sequence ID" value="AHW62720.1"/>
    <property type="molecule type" value="Genomic_DNA"/>
</dbReference>
<accession>X5E5H3</accession>
<dbReference type="HOGENOM" id="CLU_007884_2_1_11"/>
<reference evidence="6 7" key="1">
    <citation type="journal article" date="2015" name="Int. J. Syst. Evol. Microbiol.">
        <title>Revisiting Corynebacterium glyciniphilum (ex Kubota et al., 1972) sp. nov., nom. rev., isolated from putrefied banana.</title>
        <authorList>
            <person name="Al-Dilaimi A."/>
            <person name="Bednarz H."/>
            <person name="Lomker A."/>
            <person name="Niehaus K."/>
            <person name="Kalinowski J."/>
            <person name="Ruckert C."/>
        </authorList>
    </citation>
    <scope>NUCLEOTIDE SEQUENCE [LARGE SCALE GENOMIC DNA]</scope>
    <source>
        <strain evidence="6">AJ 3170</strain>
    </source>
</reference>
<dbReference type="Gene3D" id="3.50.50.60">
    <property type="entry name" value="FAD/NAD(P)-binding domain"/>
    <property type="match status" value="1"/>
</dbReference>
<dbReference type="InterPro" id="IPR036188">
    <property type="entry name" value="FAD/NAD-bd_sf"/>
</dbReference>
<keyword evidence="7" id="KW-1185">Reference proteome</keyword>
<organism evidence="6 7">
    <name type="scientific">Corynebacterium glyciniphilum AJ 3170</name>
    <dbReference type="NCBI Taxonomy" id="1404245"/>
    <lineage>
        <taxon>Bacteria</taxon>
        <taxon>Bacillati</taxon>
        <taxon>Actinomycetota</taxon>
        <taxon>Actinomycetes</taxon>
        <taxon>Mycobacteriales</taxon>
        <taxon>Corynebacteriaceae</taxon>
        <taxon>Corynebacterium</taxon>
    </lineage>
</organism>
<dbReference type="EC" id="1.5.3.1" evidence="6"/>
<keyword evidence="4 6" id="KW-0560">Oxidoreductase</keyword>
<keyword evidence="2" id="KW-0285">Flavoprotein</keyword>
<dbReference type="OrthoDB" id="9806452at2"/>
<gene>
    <name evidence="6" type="ORF">CGLY_01360</name>
</gene>
<dbReference type="eggNOG" id="COG0665">
    <property type="taxonomic scope" value="Bacteria"/>
</dbReference>
<evidence type="ECO:0000256" key="4">
    <source>
        <dbReference type="ARBA" id="ARBA00023002"/>
    </source>
</evidence>
<dbReference type="InterPro" id="IPR045170">
    <property type="entry name" value="MTOX"/>
</dbReference>
<name>X5E5H3_9CORY</name>
<dbReference type="Gene3D" id="3.30.9.10">
    <property type="entry name" value="D-Amino Acid Oxidase, subunit A, domain 2"/>
    <property type="match status" value="1"/>
</dbReference>
<dbReference type="PANTHER" id="PTHR10961">
    <property type="entry name" value="PEROXISOMAL SARCOSINE OXIDASE"/>
    <property type="match status" value="1"/>
</dbReference>
<sequence>MSDHCDHYDHYDYVVVGCGSIGSMALWQLTERAPGARILGIERFGRIHTKGSYSGESRLFRVALKEGGIYIPMVQEARRMWLELNERTGRDVFLPIGAVSVAPADFPTMVQTMEVIREHGLDHEVLDAAELAERFPAFTASSTTNPDAAPDIAIVDPAGGGIRPELAVALSQQLALDTGAELRDNTRVLSIEPGEGPEGSTMIRCVGPDGATTVTADKVIVANGSWASDLYPELSDHINVQAIPLTWYLPLQITDFLPESLPIFMRDIVTSTGEVWHCYGAPSLDGYSVKISHGDFAGGAATPDGIEALRTGVLPELLTSIFAERSSAFFEGMLDDPARLTLHHDGFTTDHAPILGPAPGSDGAVTVATGMSGNGMKFAPVYGRIAADLAVDGFSPLRPRTFDYPTTPRAAKDPSHGVTALTS</sequence>
<dbReference type="InterPro" id="IPR006076">
    <property type="entry name" value="FAD-dep_OxRdtase"/>
</dbReference>
<dbReference type="AlphaFoldDB" id="X5E5H3"/>
<protein>
    <submittedName>
        <fullName evidence="6">Putative sarcosine oxidase</fullName>
        <ecNumber evidence="6">1.5.3.1</ecNumber>
    </submittedName>
</protein>
<dbReference type="Pfam" id="PF01266">
    <property type="entry name" value="DAO"/>
    <property type="match status" value="1"/>
</dbReference>
<evidence type="ECO:0000256" key="1">
    <source>
        <dbReference type="ARBA" id="ARBA00001974"/>
    </source>
</evidence>
<dbReference type="KEGG" id="cgy:CGLY_01360"/>
<evidence type="ECO:0000256" key="2">
    <source>
        <dbReference type="ARBA" id="ARBA00022630"/>
    </source>
</evidence>
<feature type="domain" description="FAD dependent oxidoreductase" evidence="5">
    <location>
        <begin position="12"/>
        <end position="389"/>
    </location>
</feature>
<keyword evidence="3" id="KW-0274">FAD</keyword>
<dbReference type="STRING" id="1404245.CGLY_01360"/>
<dbReference type="SUPFAM" id="SSF51905">
    <property type="entry name" value="FAD/NAD(P)-binding domain"/>
    <property type="match status" value="1"/>
</dbReference>
<dbReference type="PANTHER" id="PTHR10961:SF7">
    <property type="entry name" value="FAD DEPENDENT OXIDOREDUCTASE DOMAIN-CONTAINING PROTEIN"/>
    <property type="match status" value="1"/>
</dbReference>